<dbReference type="CDD" id="cd03139">
    <property type="entry name" value="GATase1_PfpI_2"/>
    <property type="match status" value="1"/>
</dbReference>
<dbReference type="InterPro" id="IPR029062">
    <property type="entry name" value="Class_I_gatase-like"/>
</dbReference>
<name>A0AAD5TSL6_9FUNG</name>
<organism evidence="2 3">
    <name type="scientific">Clydaea vesicula</name>
    <dbReference type="NCBI Taxonomy" id="447962"/>
    <lineage>
        <taxon>Eukaryota</taxon>
        <taxon>Fungi</taxon>
        <taxon>Fungi incertae sedis</taxon>
        <taxon>Chytridiomycota</taxon>
        <taxon>Chytridiomycota incertae sedis</taxon>
        <taxon>Chytridiomycetes</taxon>
        <taxon>Lobulomycetales</taxon>
        <taxon>Lobulomycetaceae</taxon>
        <taxon>Clydaea</taxon>
    </lineage>
</organism>
<keyword evidence="3" id="KW-1185">Reference proteome</keyword>
<gene>
    <name evidence="2" type="ORF">HK099_003441</name>
</gene>
<dbReference type="InterPro" id="IPR052158">
    <property type="entry name" value="INH-QAR"/>
</dbReference>
<dbReference type="PANTHER" id="PTHR43130:SF15">
    <property type="entry name" value="THIJ_PFPI FAMILY PROTEIN (AFU_ORTHOLOGUE AFUA_5G14240)"/>
    <property type="match status" value="1"/>
</dbReference>
<proteinExistence type="predicted"/>
<dbReference type="PANTHER" id="PTHR43130">
    <property type="entry name" value="ARAC-FAMILY TRANSCRIPTIONAL REGULATOR"/>
    <property type="match status" value="1"/>
</dbReference>
<evidence type="ECO:0000313" key="3">
    <source>
        <dbReference type="Proteomes" id="UP001211065"/>
    </source>
</evidence>
<sequence length="206" mass="22652">MSKVDKVLALVLYPGFAVLDVFEAKNRFNVVVISQDGLPVKSDTLMFGSSQTVEAHFSFETAPKIDYLFVPGGTPTSIKEGLENKLLLNFLKSKAAEAENVLSVCTGSALLAGAGVLDGIRATTNKSQFKWIETTNEKVIWVRKARWVEDGKFFTSSGVTAGMDMAINFIKIKFGTEVQNIVEEIIEYKAQEDSSEDIWSAHFGLN</sequence>
<reference evidence="2" key="1">
    <citation type="submission" date="2020-05" db="EMBL/GenBank/DDBJ databases">
        <title>Phylogenomic resolution of chytrid fungi.</title>
        <authorList>
            <person name="Stajich J.E."/>
            <person name="Amses K."/>
            <person name="Simmons R."/>
            <person name="Seto K."/>
            <person name="Myers J."/>
            <person name="Bonds A."/>
            <person name="Quandt C.A."/>
            <person name="Barry K."/>
            <person name="Liu P."/>
            <person name="Grigoriev I."/>
            <person name="Longcore J.E."/>
            <person name="James T.Y."/>
        </authorList>
    </citation>
    <scope>NUCLEOTIDE SEQUENCE</scope>
    <source>
        <strain evidence="2">JEL0476</strain>
    </source>
</reference>
<comment type="caution">
    <text evidence="2">The sequence shown here is derived from an EMBL/GenBank/DDBJ whole genome shotgun (WGS) entry which is preliminary data.</text>
</comment>
<dbReference type="Proteomes" id="UP001211065">
    <property type="component" value="Unassembled WGS sequence"/>
</dbReference>
<accession>A0AAD5TSL6</accession>
<evidence type="ECO:0000259" key="1">
    <source>
        <dbReference type="Pfam" id="PF01965"/>
    </source>
</evidence>
<feature type="domain" description="DJ-1/PfpI" evidence="1">
    <location>
        <begin position="19"/>
        <end position="171"/>
    </location>
</feature>
<dbReference type="AlphaFoldDB" id="A0AAD5TSL6"/>
<dbReference type="Pfam" id="PF01965">
    <property type="entry name" value="DJ-1_PfpI"/>
    <property type="match status" value="1"/>
</dbReference>
<protein>
    <recommendedName>
        <fullName evidence="1">DJ-1/PfpI domain-containing protein</fullName>
    </recommendedName>
</protein>
<dbReference type="Gene3D" id="3.40.50.880">
    <property type="match status" value="1"/>
</dbReference>
<evidence type="ECO:0000313" key="2">
    <source>
        <dbReference type="EMBL" id="KAJ3198828.1"/>
    </source>
</evidence>
<dbReference type="InterPro" id="IPR002818">
    <property type="entry name" value="DJ-1/PfpI"/>
</dbReference>
<dbReference type="EMBL" id="JADGJW010002254">
    <property type="protein sequence ID" value="KAJ3198828.1"/>
    <property type="molecule type" value="Genomic_DNA"/>
</dbReference>
<dbReference type="SUPFAM" id="SSF52317">
    <property type="entry name" value="Class I glutamine amidotransferase-like"/>
    <property type="match status" value="1"/>
</dbReference>